<evidence type="ECO:0000256" key="1">
    <source>
        <dbReference type="SAM" id="Phobius"/>
    </source>
</evidence>
<sequence length="112" mass="12115">MALSAGAIAGIVIGSIVGLILLLAPVFLILARRKRAQRIGQAGPPTDYPLVPRLDFHPSPEEFSVPPIGSAYPVSYHQQQPSPYGGELVNHGSMQVKGVRNIEERDGERRGY</sequence>
<gene>
    <name evidence="2" type="ORF">EK21DRAFT_90844</name>
</gene>
<dbReference type="Proteomes" id="UP000799777">
    <property type="component" value="Unassembled WGS sequence"/>
</dbReference>
<keyword evidence="1" id="KW-0472">Membrane</keyword>
<reference evidence="2" key="1">
    <citation type="journal article" date="2020" name="Stud. Mycol.">
        <title>101 Dothideomycetes genomes: a test case for predicting lifestyles and emergence of pathogens.</title>
        <authorList>
            <person name="Haridas S."/>
            <person name="Albert R."/>
            <person name="Binder M."/>
            <person name="Bloem J."/>
            <person name="Labutti K."/>
            <person name="Salamov A."/>
            <person name="Andreopoulos B."/>
            <person name="Baker S."/>
            <person name="Barry K."/>
            <person name="Bills G."/>
            <person name="Bluhm B."/>
            <person name="Cannon C."/>
            <person name="Castanera R."/>
            <person name="Culley D."/>
            <person name="Daum C."/>
            <person name="Ezra D."/>
            <person name="Gonzalez J."/>
            <person name="Henrissat B."/>
            <person name="Kuo A."/>
            <person name="Liang C."/>
            <person name="Lipzen A."/>
            <person name="Lutzoni F."/>
            <person name="Magnuson J."/>
            <person name="Mondo S."/>
            <person name="Nolan M."/>
            <person name="Ohm R."/>
            <person name="Pangilinan J."/>
            <person name="Park H.-J."/>
            <person name="Ramirez L."/>
            <person name="Alfaro M."/>
            <person name="Sun H."/>
            <person name="Tritt A."/>
            <person name="Yoshinaga Y."/>
            <person name="Zwiers L.-H."/>
            <person name="Turgeon B."/>
            <person name="Goodwin S."/>
            <person name="Spatafora J."/>
            <person name="Crous P."/>
            <person name="Grigoriev I."/>
        </authorList>
    </citation>
    <scope>NUCLEOTIDE SEQUENCE</scope>
    <source>
        <strain evidence="2">CBS 110217</strain>
    </source>
</reference>
<dbReference type="EMBL" id="ML978215">
    <property type="protein sequence ID" value="KAF2028296.1"/>
    <property type="molecule type" value="Genomic_DNA"/>
</dbReference>
<accession>A0A9P4H7Y1</accession>
<keyword evidence="3" id="KW-1185">Reference proteome</keyword>
<name>A0A9P4H7Y1_9PLEO</name>
<proteinExistence type="predicted"/>
<feature type="transmembrane region" description="Helical" evidence="1">
    <location>
        <begin position="6"/>
        <end position="31"/>
    </location>
</feature>
<evidence type="ECO:0000313" key="3">
    <source>
        <dbReference type="Proteomes" id="UP000799777"/>
    </source>
</evidence>
<keyword evidence="1" id="KW-0812">Transmembrane</keyword>
<evidence type="ECO:0000313" key="2">
    <source>
        <dbReference type="EMBL" id="KAF2028296.1"/>
    </source>
</evidence>
<keyword evidence="1" id="KW-1133">Transmembrane helix</keyword>
<organism evidence="2 3">
    <name type="scientific">Setomelanomma holmii</name>
    <dbReference type="NCBI Taxonomy" id="210430"/>
    <lineage>
        <taxon>Eukaryota</taxon>
        <taxon>Fungi</taxon>
        <taxon>Dikarya</taxon>
        <taxon>Ascomycota</taxon>
        <taxon>Pezizomycotina</taxon>
        <taxon>Dothideomycetes</taxon>
        <taxon>Pleosporomycetidae</taxon>
        <taxon>Pleosporales</taxon>
        <taxon>Pleosporineae</taxon>
        <taxon>Phaeosphaeriaceae</taxon>
        <taxon>Setomelanomma</taxon>
    </lineage>
</organism>
<protein>
    <submittedName>
        <fullName evidence="2">Uncharacterized protein</fullName>
    </submittedName>
</protein>
<comment type="caution">
    <text evidence="2">The sequence shown here is derived from an EMBL/GenBank/DDBJ whole genome shotgun (WGS) entry which is preliminary data.</text>
</comment>
<dbReference type="AlphaFoldDB" id="A0A9P4H7Y1"/>